<organism evidence="3 4">
    <name type="scientific">Helicobacter macacae MIT 99-5501</name>
    <dbReference type="NCBI Taxonomy" id="1357400"/>
    <lineage>
        <taxon>Bacteria</taxon>
        <taxon>Pseudomonadati</taxon>
        <taxon>Campylobacterota</taxon>
        <taxon>Epsilonproteobacteria</taxon>
        <taxon>Campylobacterales</taxon>
        <taxon>Helicobacteraceae</taxon>
        <taxon>Helicobacter</taxon>
    </lineage>
</organism>
<comment type="caution">
    <text evidence="3">The sequence shown here is derived from an EMBL/GenBank/DDBJ whole genome shotgun (WGS) entry which is preliminary data.</text>
</comment>
<evidence type="ECO:0000313" key="3">
    <source>
        <dbReference type="EMBL" id="ETD23323.1"/>
    </source>
</evidence>
<reference evidence="3 4" key="1">
    <citation type="journal article" date="2014" name="Genome Announc.">
        <title>Draft genome sequences of six enterohepatic helicobacter species isolated from humans and one from rhesus macaques.</title>
        <authorList>
            <person name="Shen Z."/>
            <person name="Sheh A."/>
            <person name="Young S.K."/>
            <person name="Abouelliel A."/>
            <person name="Ward D.V."/>
            <person name="Earl A.M."/>
            <person name="Fox J.G."/>
        </authorList>
    </citation>
    <scope>NUCLEOTIDE SEQUENCE [LARGE SCALE GENOMIC DNA]</scope>
    <source>
        <strain evidence="3 4">MIT 99-5501</strain>
    </source>
</reference>
<dbReference type="RefSeq" id="WP_023927848.1">
    <property type="nucleotide sequence ID" value="NZ_KI669454.1"/>
</dbReference>
<sequence>MYPPLSFTPLKAMLLASLDNITFAEIGVFMLFFLVFTFCFFLSLIFWGFRRILFVFFLIETGILLGIPYGISAVSQKIIYPIEVRYDKFRPFVYTTGFNYDIEITSKAKLPLKKCFLTIIPKREGANILPKPKNLALLDSNQADSSQIDSTQADSLQADSQTDSSQIDSNDKKSSQDNEQSNQTNEQSSQAQNQDFANKQKESNDSSEAKSSQEPQEKPTIESQEESNAEQKQDAKSSPTKPTEQNTQKPPKQPKPPSQYALKAYKILDYIIPLDAFVEVLELESPLKYNKKVRWQGIIRDYKYDENFGAQVSCH</sequence>
<keyword evidence="4" id="KW-1185">Reference proteome</keyword>
<accession>V8C7D1</accession>
<keyword evidence="2" id="KW-1133">Transmembrane helix</keyword>
<evidence type="ECO:0000256" key="2">
    <source>
        <dbReference type="SAM" id="Phobius"/>
    </source>
</evidence>
<dbReference type="AlphaFoldDB" id="V8C7D1"/>
<dbReference type="Proteomes" id="UP000018731">
    <property type="component" value="Unassembled WGS sequence"/>
</dbReference>
<protein>
    <submittedName>
        <fullName evidence="3">Uncharacterized protein</fullName>
    </submittedName>
</protein>
<feature type="compositionally biased region" description="Low complexity" evidence="1">
    <location>
        <begin position="239"/>
        <end position="250"/>
    </location>
</feature>
<feature type="region of interest" description="Disordered" evidence="1">
    <location>
        <begin position="146"/>
        <end position="258"/>
    </location>
</feature>
<evidence type="ECO:0000313" key="4">
    <source>
        <dbReference type="Proteomes" id="UP000018731"/>
    </source>
</evidence>
<dbReference type="STRING" id="1357400.HMPREF2086_01122"/>
<feature type="compositionally biased region" description="Low complexity" evidence="1">
    <location>
        <begin position="177"/>
        <end position="194"/>
    </location>
</feature>
<keyword evidence="2" id="KW-0812">Transmembrane</keyword>
<proteinExistence type="predicted"/>
<feature type="transmembrane region" description="Helical" evidence="2">
    <location>
        <begin position="52"/>
        <end position="71"/>
    </location>
</feature>
<dbReference type="EMBL" id="AZJI01000005">
    <property type="protein sequence ID" value="ETD23323.1"/>
    <property type="molecule type" value="Genomic_DNA"/>
</dbReference>
<dbReference type="InterPro" id="IPR013417">
    <property type="entry name" value="CHP02588"/>
</dbReference>
<dbReference type="OrthoDB" id="5329577at2"/>
<name>V8C7D1_9HELI</name>
<feature type="transmembrane region" description="Helical" evidence="2">
    <location>
        <begin position="20"/>
        <end position="45"/>
    </location>
</feature>
<dbReference type="PATRIC" id="fig|1357400.3.peg.1522"/>
<keyword evidence="2" id="KW-0472">Membrane</keyword>
<dbReference type="Pfam" id="PF09624">
    <property type="entry name" value="DUF2393"/>
    <property type="match status" value="1"/>
</dbReference>
<gene>
    <name evidence="3" type="ORF">HMPREF2086_01122</name>
</gene>
<feature type="compositionally biased region" description="Polar residues" evidence="1">
    <location>
        <begin position="146"/>
        <end position="168"/>
    </location>
</feature>
<dbReference type="HOGENOM" id="CLU_882156_0_0_7"/>
<feature type="compositionally biased region" description="Basic and acidic residues" evidence="1">
    <location>
        <begin position="198"/>
        <end position="208"/>
    </location>
</feature>
<evidence type="ECO:0000256" key="1">
    <source>
        <dbReference type="SAM" id="MobiDB-lite"/>
    </source>
</evidence>